<protein>
    <submittedName>
        <fullName evidence="2">Beta-lactamase</fullName>
    </submittedName>
</protein>
<sequence>MEYLDNFLKKVDNEKLNINYIQVYKNDKLIDEYSKIQPKTRLNVYSVAKSITSIGVGIALQEKLIELDDKIYTFFPQINFDKLNPLIKKITIENLLTMTSGLKSKLFFCDDPERYRVKDWVSYYFNSDFVYEPGTHFDYSTFNTYILSCVIESASGASLLDYMTPRFFEKIGIGNPNWLACPMGHTFGAHSLMLTIDEMSKIGSFLLHEGNYNGEQILSQSYIKKATTNKIAMSNVKSKYGYGYQFWINKDKISYRADGKLGQFIIVVPDSKLVVSVQSFEQRKLYDIIWSNLVVPYM</sequence>
<dbReference type="InterPro" id="IPR001466">
    <property type="entry name" value="Beta-lactam-related"/>
</dbReference>
<name>A0A0R2BZT6_9LACO</name>
<dbReference type="Gene3D" id="3.40.710.10">
    <property type="entry name" value="DD-peptidase/beta-lactamase superfamily"/>
    <property type="match status" value="1"/>
</dbReference>
<keyword evidence="3" id="KW-1185">Reference proteome</keyword>
<comment type="caution">
    <text evidence="2">The sequence shown here is derived from an EMBL/GenBank/DDBJ whole genome shotgun (WGS) entry which is preliminary data.</text>
</comment>
<dbReference type="RefSeq" id="WP_010580781.1">
    <property type="nucleotide sequence ID" value="NZ_AHYZ01000115.1"/>
</dbReference>
<dbReference type="PATRIC" id="fig|1133569.4.peg.676"/>
<evidence type="ECO:0000313" key="2">
    <source>
        <dbReference type="EMBL" id="KRM81612.1"/>
    </source>
</evidence>
<dbReference type="PANTHER" id="PTHR43283:SF7">
    <property type="entry name" value="BETA-LACTAMASE-RELATED DOMAIN-CONTAINING PROTEIN"/>
    <property type="match status" value="1"/>
</dbReference>
<reference evidence="2 3" key="1">
    <citation type="journal article" date="2015" name="Genome Announc.">
        <title>Expanding the biotechnology potential of lactobacilli through comparative genomics of 213 strains and associated genera.</title>
        <authorList>
            <person name="Sun Z."/>
            <person name="Harris H.M."/>
            <person name="McCann A."/>
            <person name="Guo C."/>
            <person name="Argimon S."/>
            <person name="Zhang W."/>
            <person name="Yang X."/>
            <person name="Jeffery I.B."/>
            <person name="Cooney J.C."/>
            <person name="Kagawa T.F."/>
            <person name="Liu W."/>
            <person name="Song Y."/>
            <person name="Salvetti E."/>
            <person name="Wrobel A."/>
            <person name="Rasinkangas P."/>
            <person name="Parkhill J."/>
            <person name="Rea M.C."/>
            <person name="O'Sullivan O."/>
            <person name="Ritari J."/>
            <person name="Douillard F.P."/>
            <person name="Paul Ross R."/>
            <person name="Yang R."/>
            <person name="Briner A.E."/>
            <person name="Felis G.E."/>
            <person name="de Vos W.M."/>
            <person name="Barrangou R."/>
            <person name="Klaenhammer T.R."/>
            <person name="Caufield P.W."/>
            <person name="Cui Y."/>
            <person name="Zhang H."/>
            <person name="O'Toole P.W."/>
        </authorList>
    </citation>
    <scope>NUCLEOTIDE SEQUENCE [LARGE SCALE GENOMIC DNA]</scope>
    <source>
        <strain evidence="2 3">DSM 20605</strain>
    </source>
</reference>
<dbReference type="EMBL" id="AYYX01000180">
    <property type="protein sequence ID" value="KRM81612.1"/>
    <property type="molecule type" value="Genomic_DNA"/>
</dbReference>
<dbReference type="InterPro" id="IPR050789">
    <property type="entry name" value="Diverse_Enzym_Activities"/>
</dbReference>
<evidence type="ECO:0000313" key="3">
    <source>
        <dbReference type="Proteomes" id="UP000051576"/>
    </source>
</evidence>
<dbReference type="Pfam" id="PF00144">
    <property type="entry name" value="Beta-lactamase"/>
    <property type="match status" value="1"/>
</dbReference>
<dbReference type="PANTHER" id="PTHR43283">
    <property type="entry name" value="BETA-LACTAMASE-RELATED"/>
    <property type="match status" value="1"/>
</dbReference>
<dbReference type="OrthoDB" id="9773047at2"/>
<evidence type="ECO:0000259" key="1">
    <source>
        <dbReference type="Pfam" id="PF00144"/>
    </source>
</evidence>
<dbReference type="SUPFAM" id="SSF56601">
    <property type="entry name" value="beta-lactamase/transpeptidase-like"/>
    <property type="match status" value="1"/>
</dbReference>
<feature type="domain" description="Beta-lactamase-related" evidence="1">
    <location>
        <begin position="23"/>
        <end position="277"/>
    </location>
</feature>
<dbReference type="Proteomes" id="UP000051576">
    <property type="component" value="Unassembled WGS sequence"/>
</dbReference>
<gene>
    <name evidence="2" type="ORF">FD21_GL000631</name>
</gene>
<proteinExistence type="predicted"/>
<organism evidence="2 3">
    <name type="scientific">Liquorilactobacillus vini DSM 20605</name>
    <dbReference type="NCBI Taxonomy" id="1133569"/>
    <lineage>
        <taxon>Bacteria</taxon>
        <taxon>Bacillati</taxon>
        <taxon>Bacillota</taxon>
        <taxon>Bacilli</taxon>
        <taxon>Lactobacillales</taxon>
        <taxon>Lactobacillaceae</taxon>
        <taxon>Liquorilactobacillus</taxon>
    </lineage>
</organism>
<dbReference type="InterPro" id="IPR012338">
    <property type="entry name" value="Beta-lactam/transpept-like"/>
</dbReference>
<accession>A0A0R2BZT6</accession>
<dbReference type="STRING" id="1133569.FD21_GL000631"/>
<dbReference type="eggNOG" id="COG1680">
    <property type="taxonomic scope" value="Bacteria"/>
</dbReference>
<dbReference type="AlphaFoldDB" id="A0A0R2BZT6"/>